<dbReference type="InParanoid" id="E2A706"/>
<reference evidence="1 2" key="1">
    <citation type="journal article" date="2010" name="Science">
        <title>Genomic comparison of the ants Camponotus floridanus and Harpegnathos saltator.</title>
        <authorList>
            <person name="Bonasio R."/>
            <person name="Zhang G."/>
            <person name="Ye C."/>
            <person name="Mutti N.S."/>
            <person name="Fang X."/>
            <person name="Qin N."/>
            <person name="Donahue G."/>
            <person name="Yang P."/>
            <person name="Li Q."/>
            <person name="Li C."/>
            <person name="Zhang P."/>
            <person name="Huang Z."/>
            <person name="Berger S.L."/>
            <person name="Reinberg D."/>
            <person name="Wang J."/>
            <person name="Liebig J."/>
        </authorList>
    </citation>
    <scope>NUCLEOTIDE SEQUENCE [LARGE SCALE GENOMIC DNA]</scope>
    <source>
        <strain evidence="2">C129</strain>
    </source>
</reference>
<evidence type="ECO:0000313" key="1">
    <source>
        <dbReference type="EMBL" id="EFN70787.1"/>
    </source>
</evidence>
<evidence type="ECO:0000313" key="2">
    <source>
        <dbReference type="Proteomes" id="UP000000311"/>
    </source>
</evidence>
<dbReference type="AlphaFoldDB" id="E2A706"/>
<dbReference type="EMBL" id="GL437238">
    <property type="protein sequence ID" value="EFN70787.1"/>
    <property type="molecule type" value="Genomic_DNA"/>
</dbReference>
<keyword evidence="2" id="KW-1185">Reference proteome</keyword>
<gene>
    <name evidence="1" type="ORF">EAG_10586</name>
</gene>
<name>E2A706_CAMFO</name>
<feature type="non-terminal residue" evidence="1">
    <location>
        <position position="1"/>
    </location>
</feature>
<dbReference type="Proteomes" id="UP000000311">
    <property type="component" value="Unassembled WGS sequence"/>
</dbReference>
<accession>E2A706</accession>
<protein>
    <submittedName>
        <fullName evidence="1">Uncharacterized protein</fullName>
    </submittedName>
</protein>
<sequence length="39" mass="4645">VSICDPKWINHVDIGQYFSRFEGTYYIPNESLAEYYPND</sequence>
<feature type="non-terminal residue" evidence="1">
    <location>
        <position position="39"/>
    </location>
</feature>
<proteinExistence type="predicted"/>
<organism evidence="2">
    <name type="scientific">Camponotus floridanus</name>
    <name type="common">Florida carpenter ant</name>
    <dbReference type="NCBI Taxonomy" id="104421"/>
    <lineage>
        <taxon>Eukaryota</taxon>
        <taxon>Metazoa</taxon>
        <taxon>Ecdysozoa</taxon>
        <taxon>Arthropoda</taxon>
        <taxon>Hexapoda</taxon>
        <taxon>Insecta</taxon>
        <taxon>Pterygota</taxon>
        <taxon>Neoptera</taxon>
        <taxon>Endopterygota</taxon>
        <taxon>Hymenoptera</taxon>
        <taxon>Apocrita</taxon>
        <taxon>Aculeata</taxon>
        <taxon>Formicoidea</taxon>
        <taxon>Formicidae</taxon>
        <taxon>Formicinae</taxon>
        <taxon>Camponotus</taxon>
    </lineage>
</organism>